<keyword evidence="5" id="KW-0539">Nucleus</keyword>
<evidence type="ECO:0000256" key="3">
    <source>
        <dbReference type="ARBA" id="ARBA00023015"/>
    </source>
</evidence>
<evidence type="ECO:0000256" key="5">
    <source>
        <dbReference type="ARBA" id="ARBA00023242"/>
    </source>
</evidence>
<gene>
    <name evidence="9" type="ORF">H4R34_001772</name>
</gene>
<dbReference type="Proteomes" id="UP001151582">
    <property type="component" value="Unassembled WGS sequence"/>
</dbReference>
<dbReference type="OrthoDB" id="10006572at2759"/>
<reference evidence="9" key="1">
    <citation type="submission" date="2022-07" db="EMBL/GenBank/DDBJ databases">
        <title>Phylogenomic reconstructions and comparative analyses of Kickxellomycotina fungi.</title>
        <authorList>
            <person name="Reynolds N.K."/>
            <person name="Stajich J.E."/>
            <person name="Barry K."/>
            <person name="Grigoriev I.V."/>
            <person name="Crous P."/>
            <person name="Smith M.E."/>
        </authorList>
    </citation>
    <scope>NUCLEOTIDE SEQUENCE</scope>
    <source>
        <strain evidence="9">RSA 567</strain>
    </source>
</reference>
<dbReference type="Gene3D" id="2.70.50.80">
    <property type="match status" value="1"/>
</dbReference>
<dbReference type="InterPro" id="IPR038096">
    <property type="entry name" value="TEA/ATTS_sf"/>
</dbReference>
<name>A0A9W8B2Z7_9FUNG</name>
<sequence length="452" mass="49897">MMSQIRSMLCEDTAGFYEHAARAPISDDMDEKWPEDVEDAFLEAVEYLKNVGRRKFSINGKLCDMPEVLNVAGRNELISRYVFIKTRKYRSRKQVSSHIQVWKNSKKPPCRTGKNGPMDAVKFAYFQALMQENHTATHCRRSPSQSPPQTASLTLSESSFCSTSTDAPAAYPQRDKPDLSVAVHDWASLQYPLGMAPPMLGAFDDFSAPTSPTVVSPTDSEHAAATAAVGVWPNYFGLYVEDSSDSNTIQKTIARMREVHATEYPSVGRFTLSPHAQVAHSMVSTSLTCPTALMRVRLDLDGIALGSFSNACIVETADGRPLQCITTVVSFNRQVYTYGEAKAAVQLNNQHVYHFDMVPQFLVAYLGGIKLLPNQAAVANSLQNFTIVQTFSGLMAEQPLLEIVYEFEVGDGTVEPFWLLNESYHGLMGLGNPVPNPMHPLNLAPNNLATKV</sequence>
<feature type="region of interest" description="Disordered" evidence="7">
    <location>
        <begin position="136"/>
        <end position="157"/>
    </location>
</feature>
<feature type="DNA-binding region" description="TEA" evidence="6">
    <location>
        <begin position="26"/>
        <end position="109"/>
    </location>
</feature>
<evidence type="ECO:0000313" key="10">
    <source>
        <dbReference type="Proteomes" id="UP001151582"/>
    </source>
</evidence>
<evidence type="ECO:0000256" key="7">
    <source>
        <dbReference type="SAM" id="MobiDB-lite"/>
    </source>
</evidence>
<protein>
    <recommendedName>
        <fullName evidence="8">TEA domain-containing protein</fullName>
    </recommendedName>
</protein>
<dbReference type="GO" id="GO:0000978">
    <property type="term" value="F:RNA polymerase II cis-regulatory region sequence-specific DNA binding"/>
    <property type="evidence" value="ECO:0007669"/>
    <property type="project" value="TreeGrafter"/>
</dbReference>
<proteinExistence type="inferred from homology"/>
<dbReference type="PROSITE" id="PS51088">
    <property type="entry name" value="TEA_2"/>
    <property type="match status" value="1"/>
</dbReference>
<dbReference type="SMART" id="SM00426">
    <property type="entry name" value="TEA"/>
    <property type="match status" value="1"/>
</dbReference>
<dbReference type="GO" id="GO:0000981">
    <property type="term" value="F:DNA-binding transcription factor activity, RNA polymerase II-specific"/>
    <property type="evidence" value="ECO:0007669"/>
    <property type="project" value="TreeGrafter"/>
</dbReference>
<comment type="similarity">
    <text evidence="2">Belongs to the TEC1 family.</text>
</comment>
<evidence type="ECO:0000256" key="1">
    <source>
        <dbReference type="ARBA" id="ARBA00004123"/>
    </source>
</evidence>
<evidence type="ECO:0000259" key="8">
    <source>
        <dbReference type="PROSITE" id="PS51088"/>
    </source>
</evidence>
<dbReference type="AlphaFoldDB" id="A0A9W8B2Z7"/>
<dbReference type="PANTHER" id="PTHR11834">
    <property type="entry name" value="TRANSCRIPTIONAL ENHANCER FACTOR TEF RELATED"/>
    <property type="match status" value="1"/>
</dbReference>
<dbReference type="Gene3D" id="6.10.20.40">
    <property type="entry name" value="TEA/ATTS domain"/>
    <property type="match status" value="1"/>
</dbReference>
<keyword evidence="4" id="KW-0804">Transcription</keyword>
<comment type="caution">
    <text evidence="9">The sequence shown here is derived from an EMBL/GenBank/DDBJ whole genome shotgun (WGS) entry which is preliminary data.</text>
</comment>
<accession>A0A9W8B2Z7</accession>
<organism evidence="9 10">
    <name type="scientific">Dimargaris verticillata</name>
    <dbReference type="NCBI Taxonomy" id="2761393"/>
    <lineage>
        <taxon>Eukaryota</taxon>
        <taxon>Fungi</taxon>
        <taxon>Fungi incertae sedis</taxon>
        <taxon>Zoopagomycota</taxon>
        <taxon>Kickxellomycotina</taxon>
        <taxon>Dimargaritomycetes</taxon>
        <taxon>Dimargaritales</taxon>
        <taxon>Dimargaritaceae</taxon>
        <taxon>Dimargaris</taxon>
    </lineage>
</organism>
<dbReference type="InterPro" id="IPR050937">
    <property type="entry name" value="TEC1_TEAD_TF"/>
</dbReference>
<dbReference type="GO" id="GO:0005667">
    <property type="term" value="C:transcription regulator complex"/>
    <property type="evidence" value="ECO:0007669"/>
    <property type="project" value="TreeGrafter"/>
</dbReference>
<dbReference type="PANTHER" id="PTHR11834:SF0">
    <property type="entry name" value="PROTEIN SCALLOPED"/>
    <property type="match status" value="1"/>
</dbReference>
<keyword evidence="3" id="KW-0805">Transcription regulation</keyword>
<dbReference type="GO" id="GO:0005634">
    <property type="term" value="C:nucleus"/>
    <property type="evidence" value="ECO:0007669"/>
    <property type="project" value="UniProtKB-SubCell"/>
</dbReference>
<evidence type="ECO:0000313" key="9">
    <source>
        <dbReference type="EMBL" id="KAJ1982248.1"/>
    </source>
</evidence>
<evidence type="ECO:0000256" key="4">
    <source>
        <dbReference type="ARBA" id="ARBA00023163"/>
    </source>
</evidence>
<feature type="domain" description="TEA" evidence="8">
    <location>
        <begin position="26"/>
        <end position="109"/>
    </location>
</feature>
<comment type="subcellular location">
    <subcellularLocation>
        <location evidence="1">Nucleus</location>
    </subcellularLocation>
</comment>
<evidence type="ECO:0000256" key="2">
    <source>
        <dbReference type="ARBA" id="ARBA00008421"/>
    </source>
</evidence>
<dbReference type="Pfam" id="PF01285">
    <property type="entry name" value="TEA"/>
    <property type="match status" value="1"/>
</dbReference>
<evidence type="ECO:0000256" key="6">
    <source>
        <dbReference type="PROSITE-ProRule" id="PRU00505"/>
    </source>
</evidence>
<dbReference type="InterPro" id="IPR000818">
    <property type="entry name" value="TEA/ATTS_dom"/>
</dbReference>
<dbReference type="EMBL" id="JANBQB010000096">
    <property type="protein sequence ID" value="KAJ1982248.1"/>
    <property type="molecule type" value="Genomic_DNA"/>
</dbReference>
<keyword evidence="10" id="KW-1185">Reference proteome</keyword>